<dbReference type="EMBL" id="JAGFBR010000011">
    <property type="protein sequence ID" value="KAH0459351.1"/>
    <property type="molecule type" value="Genomic_DNA"/>
</dbReference>
<gene>
    <name evidence="2" type="ORF">IEQ34_012165</name>
</gene>
<feature type="transmembrane region" description="Helical" evidence="1">
    <location>
        <begin position="21"/>
        <end position="38"/>
    </location>
</feature>
<comment type="caution">
    <text evidence="2">The sequence shown here is derived from an EMBL/GenBank/DDBJ whole genome shotgun (WGS) entry which is preliminary data.</text>
</comment>
<evidence type="ECO:0000256" key="1">
    <source>
        <dbReference type="SAM" id="Phobius"/>
    </source>
</evidence>
<protein>
    <submittedName>
        <fullName evidence="2">Uncharacterized protein</fullName>
    </submittedName>
</protein>
<evidence type="ECO:0000313" key="2">
    <source>
        <dbReference type="EMBL" id="KAH0459351.1"/>
    </source>
</evidence>
<accession>A0AAV7GTM7</accession>
<dbReference type="Proteomes" id="UP000775213">
    <property type="component" value="Unassembled WGS sequence"/>
</dbReference>
<keyword evidence="3" id="KW-1185">Reference proteome</keyword>
<keyword evidence="1" id="KW-0812">Transmembrane</keyword>
<organism evidence="2 3">
    <name type="scientific">Dendrobium chrysotoxum</name>
    <name type="common">Orchid</name>
    <dbReference type="NCBI Taxonomy" id="161865"/>
    <lineage>
        <taxon>Eukaryota</taxon>
        <taxon>Viridiplantae</taxon>
        <taxon>Streptophyta</taxon>
        <taxon>Embryophyta</taxon>
        <taxon>Tracheophyta</taxon>
        <taxon>Spermatophyta</taxon>
        <taxon>Magnoliopsida</taxon>
        <taxon>Liliopsida</taxon>
        <taxon>Asparagales</taxon>
        <taxon>Orchidaceae</taxon>
        <taxon>Epidendroideae</taxon>
        <taxon>Malaxideae</taxon>
        <taxon>Dendrobiinae</taxon>
        <taxon>Dendrobium</taxon>
    </lineage>
</organism>
<proteinExistence type="predicted"/>
<sequence>MPDEHINVACHRLNINKKIRLINSLIWPFPFLVPLRFFLPGAVFRGWFLPFSGLAVPILLLVSNPCAVPSVPPLVVCPVAALPCF</sequence>
<dbReference type="AlphaFoldDB" id="A0AAV7GTM7"/>
<name>A0AAV7GTM7_DENCH</name>
<evidence type="ECO:0000313" key="3">
    <source>
        <dbReference type="Proteomes" id="UP000775213"/>
    </source>
</evidence>
<reference evidence="2 3" key="1">
    <citation type="journal article" date="2021" name="Hortic Res">
        <title>Chromosome-scale assembly of the Dendrobium chrysotoxum genome enhances the understanding of orchid evolution.</title>
        <authorList>
            <person name="Zhang Y."/>
            <person name="Zhang G.Q."/>
            <person name="Zhang D."/>
            <person name="Liu X.D."/>
            <person name="Xu X.Y."/>
            <person name="Sun W.H."/>
            <person name="Yu X."/>
            <person name="Zhu X."/>
            <person name="Wang Z.W."/>
            <person name="Zhao X."/>
            <person name="Zhong W.Y."/>
            <person name="Chen H."/>
            <person name="Yin W.L."/>
            <person name="Huang T."/>
            <person name="Niu S.C."/>
            <person name="Liu Z.J."/>
        </authorList>
    </citation>
    <scope>NUCLEOTIDE SEQUENCE [LARGE SCALE GENOMIC DNA]</scope>
    <source>
        <strain evidence="2">Lindl</strain>
    </source>
</reference>
<keyword evidence="1" id="KW-0472">Membrane</keyword>
<keyword evidence="1" id="KW-1133">Transmembrane helix</keyword>